<feature type="region of interest" description="Disordered" evidence="1">
    <location>
        <begin position="1"/>
        <end position="20"/>
    </location>
</feature>
<reference evidence="3" key="1">
    <citation type="submission" date="2019-06" db="EMBL/GenBank/DDBJ databases">
        <authorList>
            <person name="Murdoch R.W."/>
            <person name="Fathepure B."/>
        </authorList>
    </citation>
    <scope>NUCLEOTIDE SEQUENCE</scope>
</reference>
<proteinExistence type="predicted"/>
<dbReference type="GO" id="GO:0009231">
    <property type="term" value="P:riboflavin biosynthetic process"/>
    <property type="evidence" value="ECO:0007669"/>
    <property type="project" value="InterPro"/>
</dbReference>
<sequence length="276" mass="30530">MEREIHRIHPAPADPRPLAGTYLDAPLAPEDGDDRLFVYANFVRSLDGRISVRGADGRERVPADVANPRDWRLFQELAARADVLLSSGRYFRELAAGHAQDVLPVDSGEAFADCRAWRREHGLAPQPDVAVLSTSLDFTLPETLLEQGRRVMVLTTRDADEMRASRLAAAGAEVIRLDSGPRVSGGRAMDALAGRGYRRAYSVTGPWVLHALVADDRLDALFVTTVHRLIGGTDYAGILEGGRLEPAREWTLRWLYHDPHGPGPGGQQFARYDRYD</sequence>
<name>A0A5B8RE49_9ZZZZ</name>
<accession>A0A5B8RE49</accession>
<evidence type="ECO:0000313" key="3">
    <source>
        <dbReference type="EMBL" id="QEA06373.1"/>
    </source>
</evidence>
<dbReference type="Pfam" id="PF01872">
    <property type="entry name" value="RibD_C"/>
    <property type="match status" value="1"/>
</dbReference>
<organism evidence="3">
    <name type="scientific">uncultured organism</name>
    <dbReference type="NCBI Taxonomy" id="155900"/>
    <lineage>
        <taxon>unclassified sequences</taxon>
        <taxon>environmental samples</taxon>
    </lineage>
</organism>
<dbReference type="SUPFAM" id="SSF53597">
    <property type="entry name" value="Dihydrofolate reductase-like"/>
    <property type="match status" value="1"/>
</dbReference>
<gene>
    <name evidence="3" type="ORF">KBTEX_02708</name>
</gene>
<protein>
    <recommendedName>
        <fullName evidence="2">Bacterial bifunctional deaminase-reductase C-terminal domain-containing protein</fullName>
    </recommendedName>
</protein>
<dbReference type="EMBL" id="MN079139">
    <property type="protein sequence ID" value="QEA06373.1"/>
    <property type="molecule type" value="Genomic_DNA"/>
</dbReference>
<dbReference type="AlphaFoldDB" id="A0A5B8RE49"/>
<evidence type="ECO:0000256" key="1">
    <source>
        <dbReference type="SAM" id="MobiDB-lite"/>
    </source>
</evidence>
<feature type="domain" description="Bacterial bifunctional deaminase-reductase C-terminal" evidence="2">
    <location>
        <begin position="37"/>
        <end position="244"/>
    </location>
</feature>
<evidence type="ECO:0000259" key="2">
    <source>
        <dbReference type="Pfam" id="PF01872"/>
    </source>
</evidence>
<dbReference type="InterPro" id="IPR002734">
    <property type="entry name" value="RibDG_C"/>
</dbReference>
<dbReference type="Gene3D" id="3.40.430.10">
    <property type="entry name" value="Dihydrofolate Reductase, subunit A"/>
    <property type="match status" value="1"/>
</dbReference>
<dbReference type="InterPro" id="IPR024072">
    <property type="entry name" value="DHFR-like_dom_sf"/>
</dbReference>
<dbReference type="GO" id="GO:0008703">
    <property type="term" value="F:5-amino-6-(5-phosphoribosylamino)uracil reductase activity"/>
    <property type="evidence" value="ECO:0007669"/>
    <property type="project" value="InterPro"/>
</dbReference>